<feature type="domain" description="SH3b" evidence="3">
    <location>
        <begin position="100"/>
        <end position="166"/>
    </location>
</feature>
<evidence type="ECO:0000259" key="3">
    <source>
        <dbReference type="PROSITE" id="PS51781"/>
    </source>
</evidence>
<dbReference type="Pfam" id="PF08239">
    <property type="entry name" value="SH3_3"/>
    <property type="match status" value="2"/>
</dbReference>
<dbReference type="PROSITE" id="PS51781">
    <property type="entry name" value="SH3B"/>
    <property type="match status" value="2"/>
</dbReference>
<dbReference type="EMBL" id="JBDNCH010000002">
    <property type="protein sequence ID" value="MEN9060203.1"/>
    <property type="molecule type" value="Genomic_DNA"/>
</dbReference>
<organism evidence="4 5">
    <name type="scientific">Ponticoccus litoralis</name>
    <dbReference type="NCBI Taxonomy" id="422297"/>
    <lineage>
        <taxon>Bacteria</taxon>
        <taxon>Pseudomonadati</taxon>
        <taxon>Pseudomonadota</taxon>
        <taxon>Alphaproteobacteria</taxon>
        <taxon>Rhodobacterales</taxon>
        <taxon>Roseobacteraceae</taxon>
        <taxon>Ponticoccus</taxon>
    </lineage>
</organism>
<feature type="signal peptide" evidence="2">
    <location>
        <begin position="1"/>
        <end position="15"/>
    </location>
</feature>
<dbReference type="PANTHER" id="PTHR34408:SF1">
    <property type="entry name" value="GLYCOSYL HYDROLASE FAMILY 19 DOMAIN-CONTAINING PROTEIN HI_1415"/>
    <property type="match status" value="1"/>
</dbReference>
<feature type="region of interest" description="Disordered" evidence="1">
    <location>
        <begin position="158"/>
        <end position="222"/>
    </location>
</feature>
<accession>A0AAW9SNT2</accession>
<name>A0AAW9SNT2_9RHOB</name>
<feature type="domain" description="SH3b" evidence="3">
    <location>
        <begin position="15"/>
        <end position="81"/>
    </location>
</feature>
<dbReference type="InterPro" id="IPR052354">
    <property type="entry name" value="Cell_Wall_Dynamics_Protein"/>
</dbReference>
<gene>
    <name evidence="4" type="ORF">ABFB10_03265</name>
</gene>
<proteinExistence type="predicted"/>
<dbReference type="Gene3D" id="2.30.30.40">
    <property type="entry name" value="SH3 Domains"/>
    <property type="match status" value="2"/>
</dbReference>
<dbReference type="AlphaFoldDB" id="A0AAW9SNT2"/>
<evidence type="ECO:0000313" key="4">
    <source>
        <dbReference type="EMBL" id="MEN9060203.1"/>
    </source>
</evidence>
<dbReference type="PANTHER" id="PTHR34408">
    <property type="entry name" value="FAMILY PROTEIN, PUTATIVE-RELATED"/>
    <property type="match status" value="1"/>
</dbReference>
<dbReference type="InterPro" id="IPR003646">
    <property type="entry name" value="SH3-like_bac-type"/>
</dbReference>
<evidence type="ECO:0000256" key="1">
    <source>
        <dbReference type="SAM" id="MobiDB-lite"/>
    </source>
</evidence>
<dbReference type="SMART" id="SM00287">
    <property type="entry name" value="SH3b"/>
    <property type="match status" value="2"/>
</dbReference>
<protein>
    <submittedName>
        <fullName evidence="4">SH3 domain-containing protein</fullName>
    </submittedName>
</protein>
<comment type="caution">
    <text evidence="4">The sequence shown here is derived from an EMBL/GenBank/DDBJ whole genome shotgun (WGS) entry which is preliminary data.</text>
</comment>
<feature type="chain" id="PRO_5043914481" evidence="2">
    <location>
        <begin position="16"/>
        <end position="222"/>
    </location>
</feature>
<dbReference type="Proteomes" id="UP001428774">
    <property type="component" value="Unassembled WGS sequence"/>
</dbReference>
<dbReference type="RefSeq" id="WP_347165379.1">
    <property type="nucleotide sequence ID" value="NZ_JBDNCH010000002.1"/>
</dbReference>
<evidence type="ECO:0000313" key="5">
    <source>
        <dbReference type="Proteomes" id="UP001428774"/>
    </source>
</evidence>
<keyword evidence="5" id="KW-1185">Reference proteome</keyword>
<sequence length="222" mass="24600">MTFLSVLLLAGAAHATTLFVNTPRDGYLNLRSGPSTSYGVQYQMPHGTEVEILRKRGDWAQLRHETGRTGWAASRYLTTWAEEQPRRPGRDPGADTADRLPALYVDAPGYGGLNLRSGPGTGNAVLLTMAQGDRVEELGRTGDWRLLRLSNGKVGWAHGGYLSTEKPRARQPNRTAGGFDPNPNHIQPGFRPAPRRDDGWRNGHGNGWQNEPRQRQWLAQRA</sequence>
<keyword evidence="2" id="KW-0732">Signal</keyword>
<evidence type="ECO:0000256" key="2">
    <source>
        <dbReference type="SAM" id="SignalP"/>
    </source>
</evidence>
<reference evidence="4 5" key="1">
    <citation type="submission" date="2024-05" db="EMBL/GenBank/DDBJ databases">
        <title>Genome sequence of Ponticoccus litoralis KCCM 90028.</title>
        <authorList>
            <person name="Kim J.M."/>
            <person name="Lee J.K."/>
            <person name="Choi B.J."/>
            <person name="Bayburt H."/>
            <person name="Baek J.H."/>
            <person name="Jeon C.O."/>
        </authorList>
    </citation>
    <scope>NUCLEOTIDE SEQUENCE [LARGE SCALE GENOMIC DNA]</scope>
    <source>
        <strain evidence="4 5">KCCM 90028</strain>
    </source>
</reference>